<dbReference type="PATRIC" id="fig|512763.3.peg.2459"/>
<dbReference type="EMBL" id="CP012643">
    <property type="protein sequence ID" value="ALI99425.1"/>
    <property type="molecule type" value="Genomic_DNA"/>
</dbReference>
<evidence type="ECO:0000256" key="7">
    <source>
        <dbReference type="PROSITE-ProRule" id="PRU01360"/>
    </source>
</evidence>
<dbReference type="NCBIfam" id="TIGR04056">
    <property type="entry name" value="OMP_RagA_SusC"/>
    <property type="match status" value="1"/>
</dbReference>
<evidence type="ECO:0000256" key="4">
    <source>
        <dbReference type="ARBA" id="ARBA00022692"/>
    </source>
</evidence>
<dbReference type="Gene3D" id="2.170.130.10">
    <property type="entry name" value="TonB-dependent receptor, plug domain"/>
    <property type="match status" value="1"/>
</dbReference>
<dbReference type="AlphaFoldDB" id="A0A0P0CSE6"/>
<organism evidence="10 11">
    <name type="scientific">Rufibacter tibetensis</name>
    <dbReference type="NCBI Taxonomy" id="512763"/>
    <lineage>
        <taxon>Bacteria</taxon>
        <taxon>Pseudomonadati</taxon>
        <taxon>Bacteroidota</taxon>
        <taxon>Cytophagia</taxon>
        <taxon>Cytophagales</taxon>
        <taxon>Hymenobacteraceae</taxon>
        <taxon>Rufibacter</taxon>
    </lineage>
</organism>
<keyword evidence="5 7" id="KW-0472">Membrane</keyword>
<reference evidence="10 11" key="1">
    <citation type="submission" date="2015-08" db="EMBL/GenBank/DDBJ databases">
        <title>Complete genome sequence of Rufibacter tibetensis strain 1351t, a radiation-resistant bacterium from tibet plateau.</title>
        <authorList>
            <person name="Dai J."/>
        </authorList>
    </citation>
    <scope>NUCLEOTIDE SEQUENCE [LARGE SCALE GENOMIC DNA]</scope>
    <source>
        <strain evidence="10 11">1351</strain>
    </source>
</reference>
<evidence type="ECO:0000313" key="10">
    <source>
        <dbReference type="EMBL" id="ALI99425.1"/>
    </source>
</evidence>
<dbReference type="STRING" id="512763.DC20_11175"/>
<dbReference type="OrthoDB" id="9768177at2"/>
<keyword evidence="4 7" id="KW-0812">Transmembrane</keyword>
<dbReference type="SUPFAM" id="SSF49464">
    <property type="entry name" value="Carboxypeptidase regulatory domain-like"/>
    <property type="match status" value="1"/>
</dbReference>
<comment type="subcellular location">
    <subcellularLocation>
        <location evidence="1 7">Cell outer membrane</location>
        <topology evidence="1 7">Multi-pass membrane protein</topology>
    </subcellularLocation>
</comment>
<keyword evidence="2 7" id="KW-0813">Transport</keyword>
<name>A0A0P0CSE6_9BACT</name>
<dbReference type="InterPro" id="IPR023996">
    <property type="entry name" value="TonB-dep_OMP_SusC/RagA"/>
</dbReference>
<evidence type="ECO:0000256" key="5">
    <source>
        <dbReference type="ARBA" id="ARBA00023136"/>
    </source>
</evidence>
<gene>
    <name evidence="10" type="ORF">DC20_11175</name>
</gene>
<dbReference type="Gene3D" id="2.40.170.20">
    <property type="entry name" value="TonB-dependent receptor, beta-barrel domain"/>
    <property type="match status" value="1"/>
</dbReference>
<dbReference type="InterPro" id="IPR023997">
    <property type="entry name" value="TonB-dep_OMP_SusC/RagA_CS"/>
</dbReference>
<dbReference type="PROSITE" id="PS52016">
    <property type="entry name" value="TONB_DEPENDENT_REC_3"/>
    <property type="match status" value="1"/>
</dbReference>
<evidence type="ECO:0000256" key="8">
    <source>
        <dbReference type="SAM" id="SignalP"/>
    </source>
</evidence>
<dbReference type="GO" id="GO:0009279">
    <property type="term" value="C:cell outer membrane"/>
    <property type="evidence" value="ECO:0007669"/>
    <property type="project" value="UniProtKB-SubCell"/>
</dbReference>
<evidence type="ECO:0000256" key="6">
    <source>
        <dbReference type="ARBA" id="ARBA00023237"/>
    </source>
</evidence>
<accession>A0A0P0CSE6</accession>
<comment type="similarity">
    <text evidence="7">Belongs to the TonB-dependent receptor family.</text>
</comment>
<evidence type="ECO:0000256" key="1">
    <source>
        <dbReference type="ARBA" id="ARBA00004571"/>
    </source>
</evidence>
<evidence type="ECO:0000256" key="3">
    <source>
        <dbReference type="ARBA" id="ARBA00022452"/>
    </source>
</evidence>
<evidence type="ECO:0000313" key="11">
    <source>
        <dbReference type="Proteomes" id="UP000061382"/>
    </source>
</evidence>
<sequence>MKKALLFSFVLVLTLFTQAWAQSRTVTGRVTDAATGEGMPGVTVQLKGSTTASPTDVNGAYSISVPNAGGTLVFSFIGYSNQEIAVGNQSTVNVRLATDARQISEVVVTGYGVQEKREVTGSIAQVSGASIQNQPIASLDKALQGRAAGVVVQSSNGIPGGSVNVQIRGVGSVNGGTQPLYIVDGVQINTGATRSGVTSANPLAGINTNDIESIEVIKDAATAAVYGSQAANGVVIITTKKGKAGRTNFTANYYTGLAERLKKFDVLNSQQYYALRTEAVTNANNPAGARGIVLNEIGLPANATDAQIAALPTYDWQDEAFQRGVVNNYELSARGGNEKTTFYLSGAYQEQSAILSKADFRRASARLNLDHAATDNLSFSTTLNLSNVTQEAPFATSGSFLGNPAFATSLILPSNPIRNEDGTYYGLPGSGQVFRGILNQNVAAVNEFNSGSQRTTGVLGSFAVNYKILPGLSFRSSYSLDYNSIDGEQYRDPRTPDAFVVRGRGFRTVDWLTNFQSVQLLTFARTFADVHKIEAQTGLEYRRDVRSNVFANVSGFPTPEFRTLGSASTPVSVGEGFTGYKRAGAFGSINYVFNGKYTLRAIMSYNGSSRFGKDTQYGFFPGVAAAWNVADENFMADVDWVSSLKLRASWGKNGRDGSGGGGIGNFDARALYGNAGLYAGALGIAQTNLANPVLQWETRTMTDVGIDFAFFGNRVSGTIGGFFEKNDDLLFSLPLQLTTGYSTVTVNVGALEQKGAEFELNTINIDKGDFQWRTNFNYGFVKNEITRLYNDVENTPSYSLIVGEDLGVIYSYEYAGVNPATGRPMWLDKDNNPTYQVAAADRRVIGSTLPRHTGGLENTFSYKGFDFTFLFQYQYGRTEFDGQYGFLAENGNRTFNSLTDLYNRRWTTPGQITDVPRPYNGGTESQGSNHAIASTRNYFKTDYIRLKNMQLGYNFSSSLLARTKVFSSARMYVQATNLYTYTDFPGYDPEFYGVATGIIPQSKNVTFGVQLGF</sequence>
<dbReference type="InterPro" id="IPR008969">
    <property type="entry name" value="CarboxyPept-like_regulatory"/>
</dbReference>
<keyword evidence="6 7" id="KW-0998">Cell outer membrane</keyword>
<dbReference type="SUPFAM" id="SSF56935">
    <property type="entry name" value="Porins"/>
    <property type="match status" value="1"/>
</dbReference>
<dbReference type="InterPro" id="IPR036942">
    <property type="entry name" value="Beta-barrel_TonB_sf"/>
</dbReference>
<proteinExistence type="inferred from homology"/>
<feature type="signal peptide" evidence="8">
    <location>
        <begin position="1"/>
        <end position="21"/>
    </location>
</feature>
<dbReference type="InterPro" id="IPR039426">
    <property type="entry name" value="TonB-dep_rcpt-like"/>
</dbReference>
<dbReference type="Pfam" id="PF07715">
    <property type="entry name" value="Plug"/>
    <property type="match status" value="1"/>
</dbReference>
<dbReference type="NCBIfam" id="TIGR04057">
    <property type="entry name" value="SusC_RagA_signa"/>
    <property type="match status" value="1"/>
</dbReference>
<dbReference type="InterPro" id="IPR012910">
    <property type="entry name" value="Plug_dom"/>
</dbReference>
<dbReference type="RefSeq" id="WP_071885442.1">
    <property type="nucleotide sequence ID" value="NZ_CP012643.1"/>
</dbReference>
<protein>
    <recommendedName>
        <fullName evidence="9">TonB-dependent receptor plug domain-containing protein</fullName>
    </recommendedName>
</protein>
<feature type="domain" description="TonB-dependent receptor plug" evidence="9">
    <location>
        <begin position="116"/>
        <end position="234"/>
    </location>
</feature>
<keyword evidence="8" id="KW-0732">Signal</keyword>
<dbReference type="Pfam" id="PF13715">
    <property type="entry name" value="CarbopepD_reg_2"/>
    <property type="match status" value="1"/>
</dbReference>
<evidence type="ECO:0000259" key="9">
    <source>
        <dbReference type="Pfam" id="PF07715"/>
    </source>
</evidence>
<dbReference type="Gene3D" id="2.60.40.1120">
    <property type="entry name" value="Carboxypeptidase-like, regulatory domain"/>
    <property type="match status" value="1"/>
</dbReference>
<keyword evidence="11" id="KW-1185">Reference proteome</keyword>
<keyword evidence="3 7" id="KW-1134">Transmembrane beta strand</keyword>
<evidence type="ECO:0000256" key="2">
    <source>
        <dbReference type="ARBA" id="ARBA00022448"/>
    </source>
</evidence>
<feature type="chain" id="PRO_5006042865" description="TonB-dependent receptor plug domain-containing protein" evidence="8">
    <location>
        <begin position="22"/>
        <end position="1013"/>
    </location>
</feature>
<dbReference type="KEGG" id="rti:DC20_11175"/>
<dbReference type="InterPro" id="IPR037066">
    <property type="entry name" value="Plug_dom_sf"/>
</dbReference>
<dbReference type="Proteomes" id="UP000061382">
    <property type="component" value="Chromosome"/>
</dbReference>